<dbReference type="InterPro" id="IPR045237">
    <property type="entry name" value="COPS7/eIF3m"/>
</dbReference>
<dbReference type="PROSITE" id="PS50250">
    <property type="entry name" value="PCI"/>
    <property type="match status" value="1"/>
</dbReference>
<dbReference type="InterPro" id="IPR000717">
    <property type="entry name" value="PCI_dom"/>
</dbReference>
<evidence type="ECO:0000259" key="3">
    <source>
        <dbReference type="PROSITE" id="PS50250"/>
    </source>
</evidence>
<accession>A0AAN9NP94</accession>
<gene>
    <name evidence="4" type="ORF">VNO80_07897</name>
</gene>
<comment type="similarity">
    <text evidence="1">Belongs to the CSN7/EIF3M family. CSN7 subfamily.</text>
</comment>
<feature type="domain" description="PCI" evidence="3">
    <location>
        <begin position="1"/>
        <end position="158"/>
    </location>
</feature>
<organism evidence="4 5">
    <name type="scientific">Phaseolus coccineus</name>
    <name type="common">Scarlet runner bean</name>
    <name type="synonym">Phaseolus multiflorus</name>
    <dbReference type="NCBI Taxonomy" id="3886"/>
    <lineage>
        <taxon>Eukaryota</taxon>
        <taxon>Viridiplantae</taxon>
        <taxon>Streptophyta</taxon>
        <taxon>Embryophyta</taxon>
        <taxon>Tracheophyta</taxon>
        <taxon>Spermatophyta</taxon>
        <taxon>Magnoliopsida</taxon>
        <taxon>eudicotyledons</taxon>
        <taxon>Gunneridae</taxon>
        <taxon>Pentapetalae</taxon>
        <taxon>rosids</taxon>
        <taxon>fabids</taxon>
        <taxon>Fabales</taxon>
        <taxon>Fabaceae</taxon>
        <taxon>Papilionoideae</taxon>
        <taxon>50 kb inversion clade</taxon>
        <taxon>NPAAA clade</taxon>
        <taxon>indigoferoid/millettioid clade</taxon>
        <taxon>Phaseoleae</taxon>
        <taxon>Phaseolus</taxon>
    </lineage>
</organism>
<name>A0AAN9NP94_PHACN</name>
<evidence type="ECO:0000256" key="2">
    <source>
        <dbReference type="ARBA" id="ARBA00022790"/>
    </source>
</evidence>
<dbReference type="AlphaFoldDB" id="A0AAN9NP94"/>
<dbReference type="Pfam" id="PF01399">
    <property type="entry name" value="PCI"/>
    <property type="match status" value="1"/>
</dbReference>
<reference evidence="4 5" key="1">
    <citation type="submission" date="2024-01" db="EMBL/GenBank/DDBJ databases">
        <title>The genomes of 5 underutilized Papilionoideae crops provide insights into root nodulation and disease resistanc.</title>
        <authorList>
            <person name="Jiang F."/>
        </authorList>
    </citation>
    <scope>NUCLEOTIDE SEQUENCE [LARGE SCALE GENOMIC DNA]</scope>
    <source>
        <strain evidence="4">JINMINGXINNONG_FW02</strain>
        <tissue evidence="4">Leaves</tissue>
    </source>
</reference>
<dbReference type="SMART" id="SM00088">
    <property type="entry name" value="PINT"/>
    <property type="match status" value="1"/>
</dbReference>
<evidence type="ECO:0000256" key="1">
    <source>
        <dbReference type="ARBA" id="ARBA00008482"/>
    </source>
</evidence>
<dbReference type="PANTHER" id="PTHR15350:SF5">
    <property type="entry name" value="COP9 SIGNALOSOME COMPLEX SUBUNIT 7"/>
    <property type="match status" value="1"/>
</dbReference>
<protein>
    <recommendedName>
        <fullName evidence="3">PCI domain-containing protein</fullName>
    </recommendedName>
</protein>
<dbReference type="Proteomes" id="UP001374584">
    <property type="component" value="Unassembled WGS sequence"/>
</dbReference>
<evidence type="ECO:0000313" key="5">
    <source>
        <dbReference type="Proteomes" id="UP001374584"/>
    </source>
</evidence>
<dbReference type="PANTHER" id="PTHR15350">
    <property type="entry name" value="COP9 SIGNALOSOME COMPLEX SUBUNIT 7/DENDRITIC CELL PROTEIN GA17"/>
    <property type="match status" value="1"/>
</dbReference>
<proteinExistence type="inferred from homology"/>
<sequence>MEQEQSEVIEYFVKKTFASSNANALASILVEATSHRNLFTFSEILSLPYLQQLKATENSVYLDMLRLFAYGTWSDYTNNAGRLPQLIPDQILKLKQLTVLTLARTYEVLPYDQMMQELDVTNVHELQDFLINECMYSGLVRGKLDHLRQCFVVQFAACRDLKPAKLGSMIQTLSNWLSTSENLLVSIQEKIIWADARDEIEKKHRKCVEENLQEVKNILVKYLFWAFIEVAHCKQANFAIRNQEDNEVRCVLKRKRHITF</sequence>
<keyword evidence="5" id="KW-1185">Reference proteome</keyword>
<comment type="caution">
    <text evidence="4">The sequence shown here is derived from an EMBL/GenBank/DDBJ whole genome shotgun (WGS) entry which is preliminary data.</text>
</comment>
<keyword evidence="2" id="KW-0736">Signalosome</keyword>
<evidence type="ECO:0000313" key="4">
    <source>
        <dbReference type="EMBL" id="KAK7374467.1"/>
    </source>
</evidence>
<dbReference type="GO" id="GO:0008180">
    <property type="term" value="C:COP9 signalosome"/>
    <property type="evidence" value="ECO:0007669"/>
    <property type="project" value="UniProtKB-KW"/>
</dbReference>
<dbReference type="EMBL" id="JAYMYR010000003">
    <property type="protein sequence ID" value="KAK7374467.1"/>
    <property type="molecule type" value="Genomic_DNA"/>
</dbReference>